<dbReference type="Pfam" id="PF13391">
    <property type="entry name" value="HNH_2"/>
    <property type="match status" value="1"/>
</dbReference>
<accession>A0A223EL61</accession>
<evidence type="ECO:0000313" key="3">
    <source>
        <dbReference type="EMBL" id="ASS95980.1"/>
    </source>
</evidence>
<evidence type="ECO:0000259" key="2">
    <source>
        <dbReference type="SMART" id="SM00507"/>
    </source>
</evidence>
<evidence type="ECO:0000256" key="1">
    <source>
        <dbReference type="ARBA" id="ARBA00023172"/>
    </source>
</evidence>
<sequence length="486" mass="57838">MFDTYEVDFILWGFENYCTEQLQLQPTTVSYYTKILEDYLHISVVGKVKKGDYSELFNGDRISKINRRSNSVRPTLLNLLEFLYTDKFIEDEMLYLRLINNIKKVYTNDTEKTPIKTTEFLTPNEIRNLLSDKIEYKTLEEEKLLPVITSLAFFCMYKQADIMKLKIDDIDIEKRVIRNIRRQDEESELIEWIYINDDSFPILKSYLDYRASLSVEVDELVIFEKKPITNQGINSVFGILKRNANKHLISEKSIHPELLNRSMMLYLLDSTNGEGIYDILMLQERNQQFEYAFNTFLSIKRNRFNGDFVKIIPIENLFPSKPFLINEGSYSEDNDIKGEDLKDFDMENNKNHQPNKVIIQRLVRDSRIARKLKEKYNYECQLCGYKLRKADGTYTAEAHHIKPYNKLHRGDDNSRNLIVLCPNCHSQFDDLYFAIHPETKEIHCIFEGEEMYHKSQFNLKHQLGEEYLIYTWNLFEEKRIEMQKLK</sequence>
<dbReference type="SMART" id="SM00507">
    <property type="entry name" value="HNHc"/>
    <property type="match status" value="1"/>
</dbReference>
<dbReference type="InterPro" id="IPR013762">
    <property type="entry name" value="Integrase-like_cat_sf"/>
</dbReference>
<feature type="domain" description="HNH nuclease" evidence="2">
    <location>
        <begin position="367"/>
        <end position="426"/>
    </location>
</feature>
<organism evidence="3 4">
    <name type="scientific">Peribacillus simplex NBRC 15720 = DSM 1321</name>
    <dbReference type="NCBI Taxonomy" id="1349754"/>
    <lineage>
        <taxon>Bacteria</taxon>
        <taxon>Bacillati</taxon>
        <taxon>Bacillota</taxon>
        <taxon>Bacilli</taxon>
        <taxon>Bacillales</taxon>
        <taxon>Bacillaceae</taxon>
        <taxon>Peribacillus</taxon>
    </lineage>
</organism>
<dbReference type="Proteomes" id="UP000214618">
    <property type="component" value="Chromosome"/>
</dbReference>
<dbReference type="GO" id="GO:0015074">
    <property type="term" value="P:DNA integration"/>
    <property type="evidence" value="ECO:0007669"/>
    <property type="project" value="InterPro"/>
</dbReference>
<dbReference type="AlphaFoldDB" id="A0A223EL61"/>
<keyword evidence="1" id="KW-0233">DNA recombination</keyword>
<protein>
    <recommendedName>
        <fullName evidence="2">HNH nuclease domain-containing protein</fullName>
    </recommendedName>
</protein>
<dbReference type="SUPFAM" id="SSF56349">
    <property type="entry name" value="DNA breaking-rejoining enzymes"/>
    <property type="match status" value="1"/>
</dbReference>
<dbReference type="GO" id="GO:0006310">
    <property type="term" value="P:DNA recombination"/>
    <property type="evidence" value="ECO:0007669"/>
    <property type="project" value="UniProtKB-KW"/>
</dbReference>
<reference evidence="3 4" key="1">
    <citation type="submission" date="2016-10" db="EMBL/GenBank/DDBJ databases">
        <title>The whole genome sequencing and assembly of Bacillus simplex DSM 1321 strain.</title>
        <authorList>
            <person name="Park M.-K."/>
            <person name="Lee Y.-J."/>
            <person name="Yi H."/>
            <person name="Bahn Y.-S."/>
            <person name="Kim J.F."/>
            <person name="Lee D.-W."/>
        </authorList>
    </citation>
    <scope>NUCLEOTIDE SEQUENCE [LARGE SCALE GENOMIC DNA]</scope>
    <source>
        <strain evidence="3 4">DSM 1321</strain>
    </source>
</reference>
<dbReference type="InterPro" id="IPR003615">
    <property type="entry name" value="HNH_nuc"/>
</dbReference>
<proteinExistence type="predicted"/>
<dbReference type="Gene3D" id="1.10.443.10">
    <property type="entry name" value="Intergrase catalytic core"/>
    <property type="match status" value="1"/>
</dbReference>
<dbReference type="Gene3D" id="1.10.30.50">
    <property type="match status" value="1"/>
</dbReference>
<name>A0A223EL61_9BACI</name>
<dbReference type="CDD" id="cd00085">
    <property type="entry name" value="HNHc"/>
    <property type="match status" value="1"/>
</dbReference>
<dbReference type="InterPro" id="IPR011010">
    <property type="entry name" value="DNA_brk_join_enz"/>
</dbReference>
<gene>
    <name evidence="3" type="ORF">BS1321_19960</name>
</gene>
<evidence type="ECO:0000313" key="4">
    <source>
        <dbReference type="Proteomes" id="UP000214618"/>
    </source>
</evidence>
<dbReference type="EMBL" id="CP017704">
    <property type="protein sequence ID" value="ASS95980.1"/>
    <property type="molecule type" value="Genomic_DNA"/>
</dbReference>
<dbReference type="GO" id="GO:0003677">
    <property type="term" value="F:DNA binding"/>
    <property type="evidence" value="ECO:0007669"/>
    <property type="project" value="InterPro"/>
</dbReference>